<sequence>MANSMKSLMKTGFGLGIGLIGAQIVFLLIGGALFIPGFILYTKEKKKGNNGSSEQILGIALMGIGSLLMLGLGFGVFLNDLGDMF</sequence>
<proteinExistence type="predicted"/>
<protein>
    <submittedName>
        <fullName evidence="2">Uncharacterized protein</fullName>
    </submittedName>
</protein>
<feature type="transmembrane region" description="Helical" evidence="1">
    <location>
        <begin position="12"/>
        <end position="35"/>
    </location>
</feature>
<evidence type="ECO:0000313" key="2">
    <source>
        <dbReference type="EMBL" id="QHS89514.1"/>
    </source>
</evidence>
<evidence type="ECO:0000256" key="1">
    <source>
        <dbReference type="SAM" id="Phobius"/>
    </source>
</evidence>
<reference evidence="2" key="1">
    <citation type="journal article" date="2020" name="Nature">
        <title>Giant virus diversity and host interactions through global metagenomics.</title>
        <authorList>
            <person name="Schulz F."/>
            <person name="Roux S."/>
            <person name="Paez-Espino D."/>
            <person name="Jungbluth S."/>
            <person name="Walsh D.A."/>
            <person name="Denef V.J."/>
            <person name="McMahon K.D."/>
            <person name="Konstantinidis K.T."/>
            <person name="Eloe-Fadrosh E.A."/>
            <person name="Kyrpides N.C."/>
            <person name="Woyke T."/>
        </authorList>
    </citation>
    <scope>NUCLEOTIDE SEQUENCE</scope>
    <source>
        <strain evidence="2">GVMAG-M-3300010158-60</strain>
    </source>
</reference>
<keyword evidence="1" id="KW-0472">Membrane</keyword>
<accession>A0A6C0BCI0</accession>
<dbReference type="EMBL" id="MN739111">
    <property type="protein sequence ID" value="QHS89514.1"/>
    <property type="molecule type" value="Genomic_DNA"/>
</dbReference>
<keyword evidence="1" id="KW-1133">Transmembrane helix</keyword>
<organism evidence="2">
    <name type="scientific">viral metagenome</name>
    <dbReference type="NCBI Taxonomy" id="1070528"/>
    <lineage>
        <taxon>unclassified sequences</taxon>
        <taxon>metagenomes</taxon>
        <taxon>organismal metagenomes</taxon>
    </lineage>
</organism>
<feature type="transmembrane region" description="Helical" evidence="1">
    <location>
        <begin position="56"/>
        <end position="78"/>
    </location>
</feature>
<keyword evidence="1" id="KW-0812">Transmembrane</keyword>
<dbReference type="AlphaFoldDB" id="A0A6C0BCI0"/>
<name>A0A6C0BCI0_9ZZZZ</name>